<feature type="region of interest" description="Disordered" evidence="5">
    <location>
        <begin position="983"/>
        <end position="1094"/>
    </location>
</feature>
<dbReference type="InterPro" id="IPR045121">
    <property type="entry name" value="CoAse"/>
</dbReference>
<keyword evidence="6" id="KW-0812">Transmembrane</keyword>
<comment type="caution">
    <text evidence="9">The sequence shown here is derived from an EMBL/GenBank/DDBJ whole genome shotgun (WGS) entry which is preliminary data.</text>
</comment>
<dbReference type="GO" id="GO:0006914">
    <property type="term" value="P:autophagy"/>
    <property type="evidence" value="ECO:0007669"/>
    <property type="project" value="TreeGrafter"/>
</dbReference>
<accession>A0A2S5B5Z4</accession>
<dbReference type="Gene3D" id="3.90.79.10">
    <property type="entry name" value="Nucleoside Triphosphate Pyrophosphohydrolase"/>
    <property type="match status" value="1"/>
</dbReference>
<feature type="domain" description="CNH" evidence="7">
    <location>
        <begin position="1"/>
        <end position="251"/>
    </location>
</feature>
<name>A0A2S5B5Z4_9BASI</name>
<keyword evidence="9" id="KW-0378">Hydrolase</keyword>
<dbReference type="PROSITE" id="PS50219">
    <property type="entry name" value="CNH"/>
    <property type="match status" value="1"/>
</dbReference>
<dbReference type="InterPro" id="IPR032914">
    <property type="entry name" value="Vam6/VPS39/TRAP1"/>
</dbReference>
<evidence type="ECO:0000259" key="8">
    <source>
        <dbReference type="PROSITE" id="PS51462"/>
    </source>
</evidence>
<keyword evidence="2" id="KW-0813">Transport</keyword>
<dbReference type="SUPFAM" id="SSF55811">
    <property type="entry name" value="Nudix"/>
    <property type="match status" value="1"/>
</dbReference>
<dbReference type="OrthoDB" id="10258882at2759"/>
<evidence type="ECO:0000259" key="7">
    <source>
        <dbReference type="PROSITE" id="PS50219"/>
    </source>
</evidence>
<dbReference type="EMBL" id="PJQD01000057">
    <property type="protein sequence ID" value="POY72176.1"/>
    <property type="molecule type" value="Genomic_DNA"/>
</dbReference>
<gene>
    <name evidence="9" type="ORF">BMF94_4813</name>
</gene>
<dbReference type="CDD" id="cd03426">
    <property type="entry name" value="NUDIX_CoAse_Nudt7"/>
    <property type="match status" value="1"/>
</dbReference>
<evidence type="ECO:0000256" key="6">
    <source>
        <dbReference type="SAM" id="Phobius"/>
    </source>
</evidence>
<dbReference type="InterPro" id="IPR019452">
    <property type="entry name" value="VPS39/TGF_beta_rcpt-assoc_1"/>
</dbReference>
<dbReference type="GO" id="GO:0010945">
    <property type="term" value="F:coenzyme A diphosphatase activity"/>
    <property type="evidence" value="ECO:0007669"/>
    <property type="project" value="InterPro"/>
</dbReference>
<organism evidence="9 10">
    <name type="scientific">Rhodotorula taiwanensis</name>
    <dbReference type="NCBI Taxonomy" id="741276"/>
    <lineage>
        <taxon>Eukaryota</taxon>
        <taxon>Fungi</taxon>
        <taxon>Dikarya</taxon>
        <taxon>Basidiomycota</taxon>
        <taxon>Pucciniomycotina</taxon>
        <taxon>Microbotryomycetes</taxon>
        <taxon>Sporidiobolales</taxon>
        <taxon>Sporidiobolaceae</taxon>
        <taxon>Rhodotorula</taxon>
    </lineage>
</organism>
<evidence type="ECO:0000256" key="5">
    <source>
        <dbReference type="SAM" id="MobiDB-lite"/>
    </source>
</evidence>
<dbReference type="InterPro" id="IPR000086">
    <property type="entry name" value="NUDIX_hydrolase_dom"/>
</dbReference>
<protein>
    <submittedName>
        <fullName evidence="9">NUDIX hydrolase</fullName>
    </submittedName>
</protein>
<reference evidence="9 10" key="1">
    <citation type="journal article" date="2018" name="Front. Microbiol.">
        <title>Prospects for Fungal Bioremediation of Acidic Radioactive Waste Sites: Characterization and Genome Sequence of Rhodotorula taiwanensis MD1149.</title>
        <authorList>
            <person name="Tkavc R."/>
            <person name="Matrosova V.Y."/>
            <person name="Grichenko O.E."/>
            <person name="Gostincar C."/>
            <person name="Volpe R.P."/>
            <person name="Klimenkova P."/>
            <person name="Gaidamakova E.K."/>
            <person name="Zhou C.E."/>
            <person name="Stewart B.J."/>
            <person name="Lyman M.G."/>
            <person name="Malfatti S.A."/>
            <person name="Rubinfeld B."/>
            <person name="Courtot M."/>
            <person name="Singh J."/>
            <person name="Dalgard C.L."/>
            <person name="Hamilton T."/>
            <person name="Frey K.G."/>
            <person name="Gunde-Cimerman N."/>
            <person name="Dugan L."/>
            <person name="Daly M.J."/>
        </authorList>
    </citation>
    <scope>NUCLEOTIDE SEQUENCE [LARGE SCALE GENOMIC DNA]</scope>
    <source>
        <strain evidence="9 10">MD1149</strain>
    </source>
</reference>
<feature type="region of interest" description="Disordered" evidence="5">
    <location>
        <begin position="282"/>
        <end position="308"/>
    </location>
</feature>
<dbReference type="GO" id="GO:0005737">
    <property type="term" value="C:cytoplasm"/>
    <property type="evidence" value="ECO:0007669"/>
    <property type="project" value="UniProtKB-SubCell"/>
</dbReference>
<dbReference type="Proteomes" id="UP000237144">
    <property type="component" value="Unassembled WGS sequence"/>
</dbReference>
<evidence type="ECO:0000256" key="2">
    <source>
        <dbReference type="ARBA" id="ARBA00022448"/>
    </source>
</evidence>
<dbReference type="PANTHER" id="PTHR12894:SF27">
    <property type="entry name" value="TRANSFORMING GROWTH FACTOR-BETA RECEPTOR-ASSOCIATED PROTEIN 1"/>
    <property type="match status" value="1"/>
</dbReference>
<dbReference type="GO" id="GO:0016020">
    <property type="term" value="C:membrane"/>
    <property type="evidence" value="ECO:0007669"/>
    <property type="project" value="TreeGrafter"/>
</dbReference>
<keyword evidence="6" id="KW-0472">Membrane</keyword>
<evidence type="ECO:0000313" key="10">
    <source>
        <dbReference type="Proteomes" id="UP000237144"/>
    </source>
</evidence>
<feature type="compositionally biased region" description="Low complexity" evidence="5">
    <location>
        <begin position="1041"/>
        <end position="1054"/>
    </location>
</feature>
<feature type="compositionally biased region" description="Basic and acidic residues" evidence="5">
    <location>
        <begin position="994"/>
        <end position="1023"/>
    </location>
</feature>
<dbReference type="PROSITE" id="PS51462">
    <property type="entry name" value="NUDIX"/>
    <property type="match status" value="1"/>
</dbReference>
<sequence length="1462" mass="159853">MAVLPRLNKIAILSEGVLTFHSLPDLTPLDVSRFPAIRGIVTFAVDEDDLAGGGSPDFMHMCAIKRKRMHWIRVSNDGVVSLKDLPLPTGALTAVLRRDRVCMSDAENYAIVDLEAAEGLPLLPISQSPHPDPAPFFSSAAGSGAVTPPVAGNVPDPRQRPAIACVAANEFLIASHTGATTLGVFVTEQGDPCRGTLEWASNLRSLVVDGQYTIALLHNNTIEVHSIHTQEIVQVVTLSSGLDPSFTARNLYRSAVGLHFGAATGAHKVELVEIPLIPGISSSTASSTGPPRTPTKRKGRASISSMSMRSGLSQHSQVSLRERQSLTRILVTGRNGVYTLSPMTLVVQADALLEKGRDSDALTLAENYAKPVSTSAAATATAEVVEGEHSALQADDDELSYVYMRLAFRALDKTAWQDAFDLLRRARCDPRVVVRMFPDLRRPFMTSGDVISVCRGVKDEVLACRTVEDYVRDNLNRNYSPHLKPDVESATPTVGLKASLLAAARDCLLSYLMKWRAARRNGETDGSLAGDSRKVDIVVDTTLVRLLAEHGRPDDIRVLLSGPHDVVLQEIEQNLLDAGMYDVLADIWLERREDAKVLELWTRIVDGEYEGGNLADGARKVFDLTWRSKNALLTEKYGIWLVKHDVSLALKLFTDPKQTLSFNTRDLFNKLSRIDTNAADRFLESSVIQERDADSSLHVDLVKRYIKRLAELLGEPTGKAYVKQQEEEYLQLCASMSVPPSFLAFLIERYSPNSPQALFDRVRLKALLFLSSSSKYDVEDAKKELEAMEVKGLKGLVLERAVVYGKLHLDRQALALLLHSLGDFASADAYCLQAGDPLSEAEIRACTAKLGLPIKSRGRRASLTPAKRELEDRRRKDLARMLVEMCTSGRTAERRAGNPATTWEQVARVVDSQTVHLDAFETLGHLDESIPLSLIVDPVSRMLRRSTHGQQEALVLKSLSLGQNMAIQDRVLRLAGSISPVVERAGSGGTARADGGEREKHIVVLEPKPGGRGDPDDGLEKSRNPPASIIRLRPEHPPPTSTAGSSAAASPTSPLGYSIPLNPSPPASPSRGSASVPTEESEPQSSATGAAATSVSSASLQPSVLEQLDDFFSQAWVNNPSTTIEILYIKRATRTTDAWSGHVAFPGGRTEPDDESAEFTALRETWEEVGLDLAEKDWISIGQLDDREITTSLGKRLLMILSPFVFLHTSPHAPMPELQETEVASAHWIPLEWLHAPLAKYGHVPIDIATRLAPRNRFARTALRLLVGKMDFKCILLPNDPVAASFATNQLLPDGRGPELKLWGLTLGMTLDLLSHMTLANSLEDLSTYPYGVAALDTPLGGRNGPSQVAKLSPFAPSEASIFPRFSYPDINFLIWLFAFRYRRLLRHPSNATSRPRPPDTPAPARAKVNWAGMSLNAYYAAVRRALVVAVFLRSCAALGGIVAAGLWIRARLLERKRLRLI</sequence>
<keyword evidence="4" id="KW-0653">Protein transport</keyword>
<evidence type="ECO:0000256" key="1">
    <source>
        <dbReference type="ARBA" id="ARBA00004496"/>
    </source>
</evidence>
<keyword evidence="3" id="KW-0963">Cytoplasm</keyword>
<dbReference type="STRING" id="741276.A0A2S5B5Z4"/>
<dbReference type="Pfam" id="PF00780">
    <property type="entry name" value="CNH"/>
    <property type="match status" value="1"/>
</dbReference>
<dbReference type="InterPro" id="IPR001180">
    <property type="entry name" value="CNH_dom"/>
</dbReference>
<feature type="domain" description="Nudix hydrolase" evidence="8">
    <location>
        <begin position="1108"/>
        <end position="1252"/>
    </location>
</feature>
<dbReference type="GO" id="GO:0015031">
    <property type="term" value="P:protein transport"/>
    <property type="evidence" value="ECO:0007669"/>
    <property type="project" value="UniProtKB-KW"/>
</dbReference>
<feature type="compositionally biased region" description="Low complexity" evidence="5">
    <location>
        <begin position="1085"/>
        <end position="1094"/>
    </location>
</feature>
<evidence type="ECO:0000313" key="9">
    <source>
        <dbReference type="EMBL" id="POY72176.1"/>
    </source>
</evidence>
<dbReference type="Pfam" id="PF10366">
    <property type="entry name" value="Vps39_1"/>
    <property type="match status" value="1"/>
</dbReference>
<evidence type="ECO:0000256" key="3">
    <source>
        <dbReference type="ARBA" id="ARBA00022490"/>
    </source>
</evidence>
<evidence type="ECO:0000256" key="4">
    <source>
        <dbReference type="ARBA" id="ARBA00022927"/>
    </source>
</evidence>
<proteinExistence type="predicted"/>
<keyword evidence="6" id="KW-1133">Transmembrane helix</keyword>
<dbReference type="GO" id="GO:0034058">
    <property type="term" value="P:endosomal vesicle fusion"/>
    <property type="evidence" value="ECO:0007669"/>
    <property type="project" value="TreeGrafter"/>
</dbReference>
<dbReference type="Pfam" id="PF00293">
    <property type="entry name" value="NUDIX"/>
    <property type="match status" value="1"/>
</dbReference>
<dbReference type="InterPro" id="IPR015797">
    <property type="entry name" value="NUDIX_hydrolase-like_dom_sf"/>
</dbReference>
<feature type="transmembrane region" description="Helical" evidence="6">
    <location>
        <begin position="1426"/>
        <end position="1449"/>
    </location>
</feature>
<comment type="subcellular location">
    <subcellularLocation>
        <location evidence="1">Cytoplasm</location>
    </subcellularLocation>
</comment>
<keyword evidence="10" id="KW-1185">Reference proteome</keyword>
<dbReference type="PANTHER" id="PTHR12894">
    <property type="entry name" value="CNH DOMAIN CONTAINING"/>
    <property type="match status" value="1"/>
</dbReference>